<dbReference type="CDD" id="cd22254">
    <property type="entry name" value="CSB_WHD"/>
    <property type="match status" value="1"/>
</dbReference>
<evidence type="ECO:0000256" key="9">
    <source>
        <dbReference type="ARBA" id="ARBA00022801"/>
    </source>
</evidence>
<evidence type="ECO:0000256" key="1">
    <source>
        <dbReference type="ARBA" id="ARBA00004123"/>
    </source>
</evidence>
<dbReference type="GO" id="GO:0051301">
    <property type="term" value="P:cell division"/>
    <property type="evidence" value="ECO:0007669"/>
    <property type="project" value="UniProtKB-KW"/>
</dbReference>
<evidence type="ECO:0000256" key="11">
    <source>
        <dbReference type="ARBA" id="ARBA00022840"/>
    </source>
</evidence>
<dbReference type="InterPro" id="IPR000330">
    <property type="entry name" value="SNF2_N"/>
</dbReference>
<keyword evidence="15" id="KW-0469">Meiosis</keyword>
<dbReference type="Gene3D" id="3.40.50.300">
    <property type="entry name" value="P-loop containing nucleotide triphosphate hydrolases"/>
    <property type="match status" value="1"/>
</dbReference>
<evidence type="ECO:0000256" key="8">
    <source>
        <dbReference type="ARBA" id="ARBA00022776"/>
    </source>
</evidence>
<evidence type="ECO:0000259" key="21">
    <source>
        <dbReference type="PROSITE" id="PS51194"/>
    </source>
</evidence>
<dbReference type="InterPro" id="IPR027417">
    <property type="entry name" value="P-loop_NTPase"/>
</dbReference>
<dbReference type="InterPro" id="IPR014001">
    <property type="entry name" value="Helicase_ATP-bd"/>
</dbReference>
<dbReference type="InterPro" id="IPR049730">
    <property type="entry name" value="SNF2/RAD54-like_C"/>
</dbReference>
<keyword evidence="7" id="KW-0227">DNA damage</keyword>
<dbReference type="Pfam" id="PF00176">
    <property type="entry name" value="SNF2-rel_dom"/>
    <property type="match status" value="1"/>
</dbReference>
<evidence type="ECO:0000256" key="15">
    <source>
        <dbReference type="ARBA" id="ARBA00023254"/>
    </source>
</evidence>
<keyword evidence="11" id="KW-0067">ATP-binding</keyword>
<dbReference type="InterPro" id="IPR001650">
    <property type="entry name" value="Helicase_C-like"/>
</dbReference>
<name>A0ABD0YGB1_9HEMI</name>
<feature type="domain" description="Helicase ATP-binding" evidence="20">
    <location>
        <begin position="1"/>
        <end position="173"/>
    </location>
</feature>
<evidence type="ECO:0000256" key="6">
    <source>
        <dbReference type="ARBA" id="ARBA00022741"/>
    </source>
</evidence>
<evidence type="ECO:0000256" key="2">
    <source>
        <dbReference type="ARBA" id="ARBA00007025"/>
    </source>
</evidence>
<evidence type="ECO:0000256" key="4">
    <source>
        <dbReference type="ARBA" id="ARBA00015341"/>
    </source>
</evidence>
<accession>A0ABD0YGB1</accession>
<evidence type="ECO:0000313" key="22">
    <source>
        <dbReference type="EMBL" id="KAL1117403.1"/>
    </source>
</evidence>
<keyword evidence="8" id="KW-0498">Mitosis</keyword>
<dbReference type="FunFam" id="3.40.50.10810:FF:000094">
    <property type="entry name" value="DNA excision repair protein ERCC-6"/>
    <property type="match status" value="1"/>
</dbReference>
<dbReference type="Pfam" id="PF00271">
    <property type="entry name" value="Helicase_C"/>
    <property type="match status" value="1"/>
</dbReference>
<evidence type="ECO:0000256" key="12">
    <source>
        <dbReference type="ARBA" id="ARBA00023125"/>
    </source>
</evidence>
<dbReference type="SUPFAM" id="SSF52540">
    <property type="entry name" value="P-loop containing nucleoside triphosphate hydrolases"/>
    <property type="match status" value="2"/>
</dbReference>
<dbReference type="InterPro" id="IPR058951">
    <property type="entry name" value="WHD_Rad26_CSB-like"/>
</dbReference>
<gene>
    <name evidence="22" type="ORF">AAG570_004729</name>
</gene>
<keyword evidence="5" id="KW-0132">Cell division</keyword>
<feature type="region of interest" description="Disordered" evidence="19">
    <location>
        <begin position="559"/>
        <end position="637"/>
    </location>
</feature>
<dbReference type="GO" id="GO:0051321">
    <property type="term" value="P:meiotic cell cycle"/>
    <property type="evidence" value="ECO:0007669"/>
    <property type="project" value="UniProtKB-KW"/>
</dbReference>
<comment type="subunit">
    <text evidence="3">Interacts (via N-terminus) with spn-A/Rad51.</text>
</comment>
<dbReference type="GO" id="GO:0016787">
    <property type="term" value="F:hydrolase activity"/>
    <property type="evidence" value="ECO:0007669"/>
    <property type="project" value="UniProtKB-KW"/>
</dbReference>
<dbReference type="SMART" id="SM00490">
    <property type="entry name" value="HELICc"/>
    <property type="match status" value="1"/>
</dbReference>
<evidence type="ECO:0000256" key="14">
    <source>
        <dbReference type="ARBA" id="ARBA00023242"/>
    </source>
</evidence>
<comment type="caution">
    <text evidence="22">The sequence shown here is derived from an EMBL/GenBank/DDBJ whole genome shotgun (WGS) entry which is preliminary data.</text>
</comment>
<keyword evidence="23" id="KW-1185">Reference proteome</keyword>
<sequence length="831" mass="94005">MQGCGGVLGDEMGLGKTIQIIAYLAGLYVSKLEDSETGYQGLGPSLIVCPTTVMHQWVREFHTWFPPLRVAILHDSGTYGGRVKGQLVRAIHSRRNGVIITSYEGLVKNKEVILRRPWHYVILDEGHKIRNPEAQVTLVAKEINTPHRLILSGSPLQNNLRELWSLFDFVFPGKLGTLSAFMSTMAVPIIQGGYTNASETQVLTAFKCATIVKDTITPFLLRRMKEDVGASARLPGKTEQVLFCRLTDEQRAVYKAYTETIGLEHIVHMKRAGLFVALINLRKICNHPDLYTGGPSQNFQLTMHSNFSERNEERFGHPERSGKMIVIKTLLRIWKKQGHRVLLFTQGKKMMTILEDFVSRSRYKYLRLDGMTSISSRQPLIDKFNKDPSYFIMLLTTRVGGLGVNLTGADRVVIYDPDWNPAVDTQARERAWRIGQTKNVTIYRLVMSGTIEEKIYHRQIYKQFLSNKVLKDPKQRRFFKSNHLLELFSLSETVKGGTTETAAIFAGTGSEVKLSDMRPKYSPRKEAVPPQVKFSESKIEEMKRLAHLLSQKIVAVRNDDEDKNDEGTNRNDKITKKNDEANTKNGKAAKDEDYPVYGPDGNLLEGCNSPRKDKKGLKKSDRTPKKKSKKRKHTELGEEEFAEFEGHVVPHLLKCRADKGSKKHKYMSQDDYVLHKLFSKTGIETAMRHDTIMEGGPSDFSIVEAEASRVAEDAVRALRESRAQVPVFRRAMKTKVANNNNQHTAANLMNSMKNRSIDVDCTSNEKSMLAEVISWMSSQGGTASTSQLVEQFSRKVGTGQSPLFKSLLKNVATFYRAPDNVGYWTIKEEFK</sequence>
<keyword evidence="14" id="KW-0539">Nucleus</keyword>
<evidence type="ECO:0000256" key="13">
    <source>
        <dbReference type="ARBA" id="ARBA00023204"/>
    </source>
</evidence>
<comment type="subcellular location">
    <subcellularLocation>
        <location evidence="1">Nucleus</location>
    </subcellularLocation>
</comment>
<dbReference type="SMART" id="SM00487">
    <property type="entry name" value="DEXDc"/>
    <property type="match status" value="1"/>
</dbReference>
<keyword evidence="10" id="KW-0347">Helicase</keyword>
<dbReference type="Pfam" id="PF25875">
    <property type="entry name" value="WHD_Rad26_CSB"/>
    <property type="match status" value="1"/>
</dbReference>
<feature type="compositionally biased region" description="Basic residues" evidence="19">
    <location>
        <begin position="624"/>
        <end position="633"/>
    </location>
</feature>
<dbReference type="InterPro" id="IPR050496">
    <property type="entry name" value="SNF2_RAD54_helicase_repair"/>
</dbReference>
<dbReference type="InterPro" id="IPR038718">
    <property type="entry name" value="SNF2-like_sf"/>
</dbReference>
<evidence type="ECO:0000256" key="3">
    <source>
        <dbReference type="ARBA" id="ARBA00011467"/>
    </source>
</evidence>
<comment type="function">
    <text evidence="17">Involved in mitotic DNA repair and meiotic recombination. Functions in the recombinational DNA repair pathway. Essential for interhomolog gene conversion (GC), but may have a less important role in intersister GC than spn-A/Rad51. In the presence of DNA, spn-A/Rad51 enhances the ATPase activity of okr/Rad54.</text>
</comment>
<evidence type="ECO:0000256" key="7">
    <source>
        <dbReference type="ARBA" id="ARBA00022763"/>
    </source>
</evidence>
<reference evidence="22 23" key="1">
    <citation type="submission" date="2024-07" db="EMBL/GenBank/DDBJ databases">
        <title>Chromosome-level genome assembly of the water stick insect Ranatra chinensis (Heteroptera: Nepidae).</title>
        <authorList>
            <person name="Liu X."/>
        </authorList>
    </citation>
    <scope>NUCLEOTIDE SEQUENCE [LARGE SCALE GENOMIC DNA]</scope>
    <source>
        <strain evidence="22">Cailab_2021Rc</strain>
        <tissue evidence="22">Muscle</tissue>
    </source>
</reference>
<evidence type="ECO:0000256" key="18">
    <source>
        <dbReference type="ARBA" id="ARBA00029956"/>
    </source>
</evidence>
<dbReference type="EMBL" id="JBFDAA010000016">
    <property type="protein sequence ID" value="KAL1117403.1"/>
    <property type="molecule type" value="Genomic_DNA"/>
</dbReference>
<evidence type="ECO:0000256" key="10">
    <source>
        <dbReference type="ARBA" id="ARBA00022806"/>
    </source>
</evidence>
<dbReference type="PROSITE" id="PS51192">
    <property type="entry name" value="HELICASE_ATP_BIND_1"/>
    <property type="match status" value="1"/>
</dbReference>
<keyword evidence="9" id="KW-0378">Hydrolase</keyword>
<protein>
    <recommendedName>
        <fullName evidence="4">DNA repair and recombination protein RAD54-like</fullName>
    </recommendedName>
    <alternativeName>
        <fullName evidence="18">Protein okra</fullName>
    </alternativeName>
</protein>
<evidence type="ECO:0000256" key="17">
    <source>
        <dbReference type="ARBA" id="ARBA00024776"/>
    </source>
</evidence>
<dbReference type="Proteomes" id="UP001558652">
    <property type="component" value="Unassembled WGS sequence"/>
</dbReference>
<evidence type="ECO:0000259" key="20">
    <source>
        <dbReference type="PROSITE" id="PS51192"/>
    </source>
</evidence>
<comment type="similarity">
    <text evidence="2">Belongs to the SNF2/RAD54 helicase family.</text>
</comment>
<keyword evidence="16" id="KW-0131">Cell cycle</keyword>
<evidence type="ECO:0000256" key="5">
    <source>
        <dbReference type="ARBA" id="ARBA00022618"/>
    </source>
</evidence>
<dbReference type="AlphaFoldDB" id="A0ABD0YGB1"/>
<keyword evidence="12" id="KW-0238">DNA-binding</keyword>
<evidence type="ECO:0000256" key="19">
    <source>
        <dbReference type="SAM" id="MobiDB-lite"/>
    </source>
</evidence>
<keyword evidence="13" id="KW-0234">DNA repair</keyword>
<dbReference type="CDD" id="cd18793">
    <property type="entry name" value="SF2_C_SNF"/>
    <property type="match status" value="1"/>
</dbReference>
<organism evidence="22 23">
    <name type="scientific">Ranatra chinensis</name>
    <dbReference type="NCBI Taxonomy" id="642074"/>
    <lineage>
        <taxon>Eukaryota</taxon>
        <taxon>Metazoa</taxon>
        <taxon>Ecdysozoa</taxon>
        <taxon>Arthropoda</taxon>
        <taxon>Hexapoda</taxon>
        <taxon>Insecta</taxon>
        <taxon>Pterygota</taxon>
        <taxon>Neoptera</taxon>
        <taxon>Paraneoptera</taxon>
        <taxon>Hemiptera</taxon>
        <taxon>Heteroptera</taxon>
        <taxon>Panheteroptera</taxon>
        <taxon>Nepomorpha</taxon>
        <taxon>Nepidae</taxon>
        <taxon>Ranatrinae</taxon>
        <taxon>Ranatra</taxon>
    </lineage>
</organism>
<dbReference type="Gene3D" id="3.40.50.10810">
    <property type="entry name" value="Tandem AAA-ATPase domain"/>
    <property type="match status" value="1"/>
</dbReference>
<feature type="compositionally biased region" description="Basic and acidic residues" evidence="19">
    <location>
        <begin position="559"/>
        <end position="593"/>
    </location>
</feature>
<dbReference type="PROSITE" id="PS51194">
    <property type="entry name" value="HELICASE_CTER"/>
    <property type="match status" value="1"/>
</dbReference>
<dbReference type="PANTHER" id="PTHR45629">
    <property type="entry name" value="SNF2/RAD54 FAMILY MEMBER"/>
    <property type="match status" value="1"/>
</dbReference>
<evidence type="ECO:0000256" key="16">
    <source>
        <dbReference type="ARBA" id="ARBA00023306"/>
    </source>
</evidence>
<proteinExistence type="inferred from homology"/>
<keyword evidence="6" id="KW-0547">Nucleotide-binding</keyword>
<feature type="domain" description="Helicase C-terminal" evidence="21">
    <location>
        <begin position="326"/>
        <end position="485"/>
    </location>
</feature>
<dbReference type="PANTHER" id="PTHR45629:SF7">
    <property type="entry name" value="DNA EXCISION REPAIR PROTEIN ERCC-6-RELATED"/>
    <property type="match status" value="1"/>
</dbReference>
<evidence type="ECO:0000313" key="23">
    <source>
        <dbReference type="Proteomes" id="UP001558652"/>
    </source>
</evidence>